<reference evidence="2" key="1">
    <citation type="journal article" date="2019" name="Int. J. Syst. Evol. Microbiol.">
        <title>The Global Catalogue of Microorganisms (GCM) 10K type strain sequencing project: providing services to taxonomists for standard genome sequencing and annotation.</title>
        <authorList>
            <consortium name="The Broad Institute Genomics Platform"/>
            <consortium name="The Broad Institute Genome Sequencing Center for Infectious Disease"/>
            <person name="Wu L."/>
            <person name="Ma J."/>
        </authorList>
    </citation>
    <scope>NUCLEOTIDE SEQUENCE [LARGE SCALE GENOMIC DNA]</scope>
    <source>
        <strain evidence="2">CECT 7131</strain>
    </source>
</reference>
<evidence type="ECO:0000313" key="1">
    <source>
        <dbReference type="EMBL" id="MDN3562871.1"/>
    </source>
</evidence>
<keyword evidence="2" id="KW-1185">Reference proteome</keyword>
<proteinExistence type="predicted"/>
<dbReference type="EMBL" id="JAUFPN010000005">
    <property type="protein sequence ID" value="MDN3562871.1"/>
    <property type="molecule type" value="Genomic_DNA"/>
</dbReference>
<accession>A0ABT7ZZI1</accession>
<name>A0ABT7ZZI1_9PROT</name>
<evidence type="ECO:0000313" key="2">
    <source>
        <dbReference type="Proteomes" id="UP001529369"/>
    </source>
</evidence>
<protein>
    <submittedName>
        <fullName evidence="1">Uncharacterized protein</fullName>
    </submittedName>
</protein>
<dbReference type="RefSeq" id="WP_290314588.1">
    <property type="nucleotide sequence ID" value="NZ_JAUFPN010000005.1"/>
</dbReference>
<comment type="caution">
    <text evidence="1">The sequence shown here is derived from an EMBL/GenBank/DDBJ whole genome shotgun (WGS) entry which is preliminary data.</text>
</comment>
<organism evidence="1 2">
    <name type="scientific">Paeniroseomonas aquatica</name>
    <dbReference type="NCBI Taxonomy" id="373043"/>
    <lineage>
        <taxon>Bacteria</taxon>
        <taxon>Pseudomonadati</taxon>
        <taxon>Pseudomonadota</taxon>
        <taxon>Alphaproteobacteria</taxon>
        <taxon>Acetobacterales</taxon>
        <taxon>Acetobacteraceae</taxon>
        <taxon>Paeniroseomonas</taxon>
    </lineage>
</organism>
<gene>
    <name evidence="1" type="ORF">QWZ14_00545</name>
</gene>
<dbReference type="Proteomes" id="UP001529369">
    <property type="component" value="Unassembled WGS sequence"/>
</dbReference>
<sequence length="44" mass="4795">MLGMAMGAKATVTVARRSADAQPRTLPPFLVLDMPAVKQRNRAR</sequence>